<sequence length="234" mass="25515">MKAAVIVFPGSNRERDAVAALEAASGTKPHLVWHRDTELPKVDLILVPGGFSYGDYLRSGAMAAHSPIMREVKARADQGVRVLGICNGFQIITEAGLLPGGLMRNAKLKFICRTVHLRVENTDSPFTAKYRKGQIVRYPVAHGDGNYWTDAETVKRLDGEGQVAFRYVSDEGSADPRWNPTDWNPNGSLDNIAGIFNAKRTVLGLMPHPEDAVSAFHGNTDGKPMFDGLVEALS</sequence>
<dbReference type="GO" id="GO:0004359">
    <property type="term" value="F:glutaminase activity"/>
    <property type="evidence" value="ECO:0007669"/>
    <property type="project" value="UniProtKB-EC"/>
</dbReference>
<dbReference type="EMBL" id="CP007793">
    <property type="protein sequence ID" value="AIB12545.1"/>
    <property type="molecule type" value="Genomic_DNA"/>
</dbReference>
<dbReference type="EC" id="3.5.1.2" evidence="8"/>
<reference evidence="9 10" key="1">
    <citation type="journal article" date="2014" name="Genome Announc.">
        <title>Complete Genome Sequence of the Model Rhizosphere Strain Azospirillum brasilense Az39, Successfully Applied in Agriculture.</title>
        <authorList>
            <person name="Rivera D."/>
            <person name="Revale S."/>
            <person name="Molina R."/>
            <person name="Gualpa J."/>
            <person name="Puente M."/>
            <person name="Maroniche G."/>
            <person name="Paris G."/>
            <person name="Baker D."/>
            <person name="Clavijo B."/>
            <person name="McLay K."/>
            <person name="Spaepen S."/>
            <person name="Perticari A."/>
            <person name="Vazquez M."/>
            <person name="Wisniewski-Dye F."/>
            <person name="Watkins C."/>
            <person name="Martinez-Abarca F."/>
            <person name="Vanderleyden J."/>
            <person name="Cassan F."/>
        </authorList>
    </citation>
    <scope>NUCLEOTIDE SEQUENCE [LARGE SCALE GENOMIC DNA]</scope>
    <source>
        <strain evidence="9 10">Az39</strain>
    </source>
</reference>
<keyword evidence="3 8" id="KW-0547">Nucleotide-binding</keyword>
<evidence type="ECO:0000256" key="1">
    <source>
        <dbReference type="ARBA" id="ARBA00022490"/>
    </source>
</evidence>
<dbReference type="EC" id="6.3.5.3" evidence="8"/>
<dbReference type="Gene3D" id="3.40.50.880">
    <property type="match status" value="1"/>
</dbReference>
<evidence type="ECO:0000256" key="2">
    <source>
        <dbReference type="ARBA" id="ARBA00022598"/>
    </source>
</evidence>
<feature type="active site" evidence="8">
    <location>
        <position position="210"/>
    </location>
</feature>
<protein>
    <recommendedName>
        <fullName evidence="8">Phosphoribosylformylglycinamidine synthase subunit PurQ</fullName>
        <shortName evidence="8">FGAM synthase</shortName>
        <ecNumber evidence="8">6.3.5.3</ecNumber>
    </recommendedName>
    <alternativeName>
        <fullName evidence="8">Formylglycinamide ribonucleotide amidotransferase subunit I</fullName>
        <shortName evidence="8">FGAR amidotransferase I</shortName>
        <shortName evidence="8">FGAR-AT I</shortName>
    </alternativeName>
    <alternativeName>
        <fullName evidence="8">Glutaminase PurQ</fullName>
        <ecNumber evidence="8">3.5.1.2</ecNumber>
    </alternativeName>
    <alternativeName>
        <fullName evidence="8">Phosphoribosylformylglycinamidine synthase subunit I</fullName>
    </alternativeName>
</protein>
<dbReference type="UniPathway" id="UPA00074">
    <property type="reaction ID" value="UER00128"/>
</dbReference>
<keyword evidence="7 8" id="KW-0315">Glutamine amidotransferase</keyword>
<dbReference type="GO" id="GO:0005737">
    <property type="term" value="C:cytoplasm"/>
    <property type="evidence" value="ECO:0007669"/>
    <property type="project" value="UniProtKB-SubCell"/>
</dbReference>
<comment type="function">
    <text evidence="8">Part of the phosphoribosylformylglycinamidine synthase complex involved in the purines biosynthetic pathway. Catalyzes the ATP-dependent conversion of formylglycinamide ribonucleotide (FGAR) and glutamine to yield formylglycinamidine ribonucleotide (FGAM) and glutamate. The FGAM synthase complex is composed of three subunits. PurQ produces an ammonia molecule by converting glutamine to glutamate. PurL transfers the ammonia molecule to FGAR to form FGAM in an ATP-dependent manner. PurS interacts with PurQ and PurL and is thought to assist in the transfer of the ammonia molecule from PurQ to PurL.</text>
</comment>
<dbReference type="RefSeq" id="WP_038529323.1">
    <property type="nucleotide sequence ID" value="NZ_CP007793.1"/>
</dbReference>
<dbReference type="PANTHER" id="PTHR47552">
    <property type="entry name" value="PHOSPHORIBOSYLFORMYLGLYCINAMIDINE SYNTHASE SUBUNIT PURQ"/>
    <property type="match status" value="1"/>
</dbReference>
<comment type="catalytic activity">
    <reaction evidence="8">
        <text>N(2)-formyl-N(1)-(5-phospho-beta-D-ribosyl)glycinamide + L-glutamine + ATP + H2O = 2-formamido-N(1)-(5-O-phospho-beta-D-ribosyl)acetamidine + L-glutamate + ADP + phosphate + H(+)</text>
        <dbReference type="Rhea" id="RHEA:17129"/>
        <dbReference type="ChEBI" id="CHEBI:15377"/>
        <dbReference type="ChEBI" id="CHEBI:15378"/>
        <dbReference type="ChEBI" id="CHEBI:29985"/>
        <dbReference type="ChEBI" id="CHEBI:30616"/>
        <dbReference type="ChEBI" id="CHEBI:43474"/>
        <dbReference type="ChEBI" id="CHEBI:58359"/>
        <dbReference type="ChEBI" id="CHEBI:147286"/>
        <dbReference type="ChEBI" id="CHEBI:147287"/>
        <dbReference type="ChEBI" id="CHEBI:456216"/>
        <dbReference type="EC" id="6.3.5.3"/>
    </reaction>
</comment>
<proteinExistence type="inferred from homology"/>
<dbReference type="Proteomes" id="UP000027186">
    <property type="component" value="Chromosome"/>
</dbReference>
<dbReference type="InterPro" id="IPR029062">
    <property type="entry name" value="Class_I_gatase-like"/>
</dbReference>
<evidence type="ECO:0000256" key="6">
    <source>
        <dbReference type="ARBA" id="ARBA00022840"/>
    </source>
</evidence>
<dbReference type="SMART" id="SM01211">
    <property type="entry name" value="GATase_5"/>
    <property type="match status" value="1"/>
</dbReference>
<dbReference type="GO" id="GO:0004642">
    <property type="term" value="F:phosphoribosylformylglycinamidine synthase activity"/>
    <property type="evidence" value="ECO:0007669"/>
    <property type="project" value="UniProtKB-UniRule"/>
</dbReference>
<dbReference type="GO" id="GO:0005524">
    <property type="term" value="F:ATP binding"/>
    <property type="evidence" value="ECO:0007669"/>
    <property type="project" value="UniProtKB-KW"/>
</dbReference>
<dbReference type="PANTHER" id="PTHR47552:SF1">
    <property type="entry name" value="PHOSPHORIBOSYLFORMYLGLYCINAMIDINE SYNTHASE SUBUNIT PURQ"/>
    <property type="match status" value="1"/>
</dbReference>
<dbReference type="AlphaFoldDB" id="A0A060DIG1"/>
<gene>
    <name evidence="8" type="primary">purQ</name>
    <name evidence="9" type="ORF">ABAZ39_11180</name>
</gene>
<accession>A0A060DIG1</accession>
<dbReference type="Pfam" id="PF13507">
    <property type="entry name" value="GATase_5"/>
    <property type="match status" value="1"/>
</dbReference>
<evidence type="ECO:0000313" key="10">
    <source>
        <dbReference type="Proteomes" id="UP000027186"/>
    </source>
</evidence>
<comment type="catalytic activity">
    <reaction evidence="8">
        <text>L-glutamine + H2O = L-glutamate + NH4(+)</text>
        <dbReference type="Rhea" id="RHEA:15889"/>
        <dbReference type="ChEBI" id="CHEBI:15377"/>
        <dbReference type="ChEBI" id="CHEBI:28938"/>
        <dbReference type="ChEBI" id="CHEBI:29985"/>
        <dbReference type="ChEBI" id="CHEBI:58359"/>
        <dbReference type="EC" id="3.5.1.2"/>
    </reaction>
</comment>
<dbReference type="CDD" id="cd01740">
    <property type="entry name" value="GATase1_FGAR_AT"/>
    <property type="match status" value="1"/>
</dbReference>
<keyword evidence="6 8" id="KW-0067">ATP-binding</keyword>
<dbReference type="GO" id="GO:0006189">
    <property type="term" value="P:'de novo' IMP biosynthetic process"/>
    <property type="evidence" value="ECO:0007669"/>
    <property type="project" value="UniProtKB-UniRule"/>
</dbReference>
<feature type="active site" evidence="8">
    <location>
        <position position="208"/>
    </location>
</feature>
<organism evidence="9 10">
    <name type="scientific">Azospirillum argentinense</name>
    <dbReference type="NCBI Taxonomy" id="2970906"/>
    <lineage>
        <taxon>Bacteria</taxon>
        <taxon>Pseudomonadati</taxon>
        <taxon>Pseudomonadota</taxon>
        <taxon>Alphaproteobacteria</taxon>
        <taxon>Rhodospirillales</taxon>
        <taxon>Azospirillaceae</taxon>
        <taxon>Azospirillum</taxon>
    </lineage>
</organism>
<name>A0A060DIG1_9PROT</name>
<dbReference type="KEGG" id="abq:ABAZ39_11180"/>
<dbReference type="NCBIfam" id="TIGR01737">
    <property type="entry name" value="FGAM_synth_I"/>
    <property type="match status" value="1"/>
</dbReference>
<keyword evidence="2 8" id="KW-0436">Ligase</keyword>
<evidence type="ECO:0000256" key="5">
    <source>
        <dbReference type="ARBA" id="ARBA00022801"/>
    </source>
</evidence>
<dbReference type="InterPro" id="IPR010075">
    <property type="entry name" value="PRibForGlyAmidine_synth_PurQ"/>
</dbReference>
<keyword evidence="1 8" id="KW-0963">Cytoplasm</keyword>
<dbReference type="NCBIfam" id="NF002957">
    <property type="entry name" value="PRK03619.1"/>
    <property type="match status" value="1"/>
</dbReference>
<keyword evidence="4 8" id="KW-0658">Purine biosynthesis</keyword>
<dbReference type="PIRSF" id="PIRSF001586">
    <property type="entry name" value="FGAM_synth_I"/>
    <property type="match status" value="1"/>
</dbReference>
<evidence type="ECO:0000256" key="4">
    <source>
        <dbReference type="ARBA" id="ARBA00022755"/>
    </source>
</evidence>
<dbReference type="HAMAP" id="MF_00421">
    <property type="entry name" value="PurQ"/>
    <property type="match status" value="1"/>
</dbReference>
<feature type="active site" description="Nucleophile" evidence="8">
    <location>
        <position position="86"/>
    </location>
</feature>
<evidence type="ECO:0000256" key="7">
    <source>
        <dbReference type="ARBA" id="ARBA00022962"/>
    </source>
</evidence>
<dbReference type="PROSITE" id="PS51273">
    <property type="entry name" value="GATASE_TYPE_1"/>
    <property type="match status" value="1"/>
</dbReference>
<comment type="pathway">
    <text evidence="8">Purine metabolism; IMP biosynthesis via de novo pathway; 5-amino-1-(5-phospho-D-ribosyl)imidazole from N(2)-formyl-N(1)-(5-phospho-D-ribosyl)glycinamide: step 1/2.</text>
</comment>
<comment type="subcellular location">
    <subcellularLocation>
        <location evidence="8">Cytoplasm</location>
    </subcellularLocation>
</comment>
<keyword evidence="5 8" id="KW-0378">Hydrolase</keyword>
<evidence type="ECO:0000256" key="8">
    <source>
        <dbReference type="HAMAP-Rule" id="MF_00421"/>
    </source>
</evidence>
<dbReference type="SUPFAM" id="SSF52317">
    <property type="entry name" value="Class I glutamine amidotransferase-like"/>
    <property type="match status" value="1"/>
</dbReference>
<evidence type="ECO:0000256" key="3">
    <source>
        <dbReference type="ARBA" id="ARBA00022741"/>
    </source>
</evidence>
<comment type="subunit">
    <text evidence="8">Part of the FGAM synthase complex composed of 1 PurL, 1 PurQ and 2 PurS subunits.</text>
</comment>
<evidence type="ECO:0000313" key="9">
    <source>
        <dbReference type="EMBL" id="AIB12545.1"/>
    </source>
</evidence>